<protein>
    <submittedName>
        <fullName evidence="1">Uncharacterized protein</fullName>
    </submittedName>
</protein>
<dbReference type="EMBL" id="VOIH02000004">
    <property type="protein sequence ID" value="KAF3448139.1"/>
    <property type="molecule type" value="Genomic_DNA"/>
</dbReference>
<dbReference type="AlphaFoldDB" id="A0A8K0HA07"/>
<comment type="caution">
    <text evidence="1">The sequence shown here is derived from an EMBL/GenBank/DDBJ whole genome shotgun (WGS) entry which is preliminary data.</text>
</comment>
<organism evidence="1 2">
    <name type="scientific">Rhamnella rubrinervis</name>
    <dbReference type="NCBI Taxonomy" id="2594499"/>
    <lineage>
        <taxon>Eukaryota</taxon>
        <taxon>Viridiplantae</taxon>
        <taxon>Streptophyta</taxon>
        <taxon>Embryophyta</taxon>
        <taxon>Tracheophyta</taxon>
        <taxon>Spermatophyta</taxon>
        <taxon>Magnoliopsida</taxon>
        <taxon>eudicotyledons</taxon>
        <taxon>Gunneridae</taxon>
        <taxon>Pentapetalae</taxon>
        <taxon>rosids</taxon>
        <taxon>fabids</taxon>
        <taxon>Rosales</taxon>
        <taxon>Rhamnaceae</taxon>
        <taxon>rhamnoid group</taxon>
        <taxon>Rhamneae</taxon>
        <taxon>Rhamnella</taxon>
    </lineage>
</organism>
<gene>
    <name evidence="1" type="ORF">FNV43_RR08850</name>
</gene>
<dbReference type="OrthoDB" id="1740791at2759"/>
<proteinExistence type="predicted"/>
<evidence type="ECO:0000313" key="1">
    <source>
        <dbReference type="EMBL" id="KAF3448139.1"/>
    </source>
</evidence>
<dbReference type="Proteomes" id="UP000796880">
    <property type="component" value="Unassembled WGS sequence"/>
</dbReference>
<accession>A0A8K0HA07</accession>
<sequence length="109" mass="11989">MAEAMAIKNSEIEALVSAIDGLKKQAAISEGNLASLQGTYRNEDDAALREELASAERRAEKEHAAHNASKMEVVDFLQGENVHLFTFDFLVLGKLKIAAIERFVRNTSI</sequence>
<evidence type="ECO:0000313" key="2">
    <source>
        <dbReference type="Proteomes" id="UP000796880"/>
    </source>
</evidence>
<name>A0A8K0HA07_9ROSA</name>
<reference evidence="1" key="1">
    <citation type="submission" date="2020-03" db="EMBL/GenBank/DDBJ databases">
        <title>A high-quality chromosome-level genome assembly of a woody plant with both climbing and erect habits, Rhamnella rubrinervis.</title>
        <authorList>
            <person name="Lu Z."/>
            <person name="Yang Y."/>
            <person name="Zhu X."/>
            <person name="Sun Y."/>
        </authorList>
    </citation>
    <scope>NUCLEOTIDE SEQUENCE</scope>
    <source>
        <strain evidence="1">BYM</strain>
        <tissue evidence="1">Leaf</tissue>
    </source>
</reference>
<keyword evidence="2" id="KW-1185">Reference proteome</keyword>